<feature type="region of interest" description="Disordered" evidence="1">
    <location>
        <begin position="1"/>
        <end position="35"/>
    </location>
</feature>
<protein>
    <submittedName>
        <fullName evidence="2">Uncharacterized protein</fullName>
    </submittedName>
</protein>
<dbReference type="EMBL" id="BGPR01134290">
    <property type="protein sequence ID" value="GBN53124.1"/>
    <property type="molecule type" value="Genomic_DNA"/>
</dbReference>
<gene>
    <name evidence="2" type="ORF">AVEN_198235_1</name>
</gene>
<evidence type="ECO:0000313" key="3">
    <source>
        <dbReference type="Proteomes" id="UP000499080"/>
    </source>
</evidence>
<proteinExistence type="predicted"/>
<evidence type="ECO:0000313" key="2">
    <source>
        <dbReference type="EMBL" id="GBN53124.1"/>
    </source>
</evidence>
<dbReference type="Proteomes" id="UP000499080">
    <property type="component" value="Unassembled WGS sequence"/>
</dbReference>
<keyword evidence="3" id="KW-1185">Reference proteome</keyword>
<evidence type="ECO:0000256" key="1">
    <source>
        <dbReference type="SAM" id="MobiDB-lite"/>
    </source>
</evidence>
<organism evidence="2 3">
    <name type="scientific">Araneus ventricosus</name>
    <name type="common">Orbweaver spider</name>
    <name type="synonym">Epeira ventricosa</name>
    <dbReference type="NCBI Taxonomy" id="182803"/>
    <lineage>
        <taxon>Eukaryota</taxon>
        <taxon>Metazoa</taxon>
        <taxon>Ecdysozoa</taxon>
        <taxon>Arthropoda</taxon>
        <taxon>Chelicerata</taxon>
        <taxon>Arachnida</taxon>
        <taxon>Araneae</taxon>
        <taxon>Araneomorphae</taxon>
        <taxon>Entelegynae</taxon>
        <taxon>Araneoidea</taxon>
        <taxon>Araneidae</taxon>
        <taxon>Araneus</taxon>
    </lineage>
</organism>
<accession>A0A4Y2PP87</accession>
<comment type="caution">
    <text evidence="2">The sequence shown here is derived from an EMBL/GenBank/DDBJ whole genome shotgun (WGS) entry which is preliminary data.</text>
</comment>
<name>A0A4Y2PP87_ARAVE</name>
<dbReference type="AlphaFoldDB" id="A0A4Y2PP87"/>
<sequence length="107" mass="11663">MLNKIKDSGLTLGGCSPTAPPLDSPLPSTSEVGEGVLHEKTPQGLTFFRWVRVSQSRGSQASLLLSSLPSSMPYALLLITSIPRRQARELSMRSCRRSVCFLLLMDS</sequence>
<reference evidence="2 3" key="1">
    <citation type="journal article" date="2019" name="Sci. Rep.">
        <title>Orb-weaving spider Araneus ventricosus genome elucidates the spidroin gene catalogue.</title>
        <authorList>
            <person name="Kono N."/>
            <person name="Nakamura H."/>
            <person name="Ohtoshi R."/>
            <person name="Moran D.A.P."/>
            <person name="Shinohara A."/>
            <person name="Yoshida Y."/>
            <person name="Fujiwara M."/>
            <person name="Mori M."/>
            <person name="Tomita M."/>
            <person name="Arakawa K."/>
        </authorList>
    </citation>
    <scope>NUCLEOTIDE SEQUENCE [LARGE SCALE GENOMIC DNA]</scope>
</reference>